<evidence type="ECO:0000256" key="1">
    <source>
        <dbReference type="ARBA" id="ARBA00004245"/>
    </source>
</evidence>
<comment type="subunit">
    <text evidence="7">Interacts with G-actin; ADP-actin form.</text>
</comment>
<dbReference type="PANTHER" id="PTHR13759:SF1">
    <property type="entry name" value="TWINFILIN"/>
    <property type="match status" value="1"/>
</dbReference>
<dbReference type="SUPFAM" id="SSF55753">
    <property type="entry name" value="Actin depolymerizing proteins"/>
    <property type="match status" value="2"/>
</dbReference>
<evidence type="ECO:0000256" key="8">
    <source>
        <dbReference type="SAM" id="MobiDB-lite"/>
    </source>
</evidence>
<dbReference type="CDD" id="cd11284">
    <property type="entry name" value="ADF_Twf-C_like"/>
    <property type="match status" value="1"/>
</dbReference>
<organism evidence="10 11">
    <name type="scientific">Kluyveromyces marxianus</name>
    <name type="common">Yeast</name>
    <name type="synonym">Candida kefyr</name>
    <dbReference type="NCBI Taxonomy" id="4911"/>
    <lineage>
        <taxon>Eukaryota</taxon>
        <taxon>Fungi</taxon>
        <taxon>Dikarya</taxon>
        <taxon>Ascomycota</taxon>
        <taxon>Saccharomycotina</taxon>
        <taxon>Saccharomycetes</taxon>
        <taxon>Saccharomycetales</taxon>
        <taxon>Saccharomycetaceae</taxon>
        <taxon>Kluyveromyces</taxon>
    </lineage>
</organism>
<dbReference type="SMART" id="SM00102">
    <property type="entry name" value="ADF"/>
    <property type="match status" value="2"/>
</dbReference>
<evidence type="ECO:0000313" key="10">
    <source>
        <dbReference type="EMBL" id="QGN18191.1"/>
    </source>
</evidence>
<dbReference type="Gene3D" id="3.40.20.10">
    <property type="entry name" value="Severin"/>
    <property type="match status" value="2"/>
</dbReference>
<protein>
    <submittedName>
        <fullName evidence="10">Twinfilin-1</fullName>
    </submittedName>
</protein>
<feature type="region of interest" description="Disordered" evidence="8">
    <location>
        <begin position="282"/>
        <end position="315"/>
    </location>
</feature>
<evidence type="ECO:0000256" key="2">
    <source>
        <dbReference type="ARBA" id="ARBA00009557"/>
    </source>
</evidence>
<feature type="domain" description="ADF-H" evidence="9">
    <location>
        <begin position="160"/>
        <end position="293"/>
    </location>
</feature>
<dbReference type="InterPro" id="IPR028458">
    <property type="entry name" value="Twinfilin"/>
</dbReference>
<reference evidence="10 11" key="1">
    <citation type="submission" date="2016-03" db="EMBL/GenBank/DDBJ databases">
        <title>How can Kluyveromyces marxianus grow so fast - potential evolutionary course in Saccharomyces Complex revealed by comparative genomics.</title>
        <authorList>
            <person name="Mo W."/>
            <person name="Lu W."/>
            <person name="Yang X."/>
            <person name="Qi J."/>
            <person name="Lv H."/>
        </authorList>
    </citation>
    <scope>NUCLEOTIDE SEQUENCE [LARGE SCALE GENOMIC DNA]</scope>
    <source>
        <strain evidence="10 11">FIM1</strain>
    </source>
</reference>
<name>A0ABX6F178_KLUMA</name>
<dbReference type="PANTHER" id="PTHR13759">
    <property type="entry name" value="TWINFILIN"/>
    <property type="match status" value="1"/>
</dbReference>
<evidence type="ECO:0000256" key="5">
    <source>
        <dbReference type="ARBA" id="ARBA00023203"/>
    </source>
</evidence>
<comment type="subcellular location">
    <subcellularLocation>
        <location evidence="1">Cytoplasm</location>
        <location evidence="1">Cytoskeleton</location>
    </subcellularLocation>
</comment>
<evidence type="ECO:0000256" key="3">
    <source>
        <dbReference type="ARBA" id="ARBA00022490"/>
    </source>
</evidence>
<proteinExistence type="inferred from homology"/>
<keyword evidence="5" id="KW-0009">Actin-binding</keyword>
<evidence type="ECO:0000256" key="7">
    <source>
        <dbReference type="ARBA" id="ARBA00038532"/>
    </source>
</evidence>
<dbReference type="InterPro" id="IPR029006">
    <property type="entry name" value="ADF-H/Gelsolin-like_dom_sf"/>
</dbReference>
<evidence type="ECO:0000256" key="6">
    <source>
        <dbReference type="ARBA" id="ARBA00023212"/>
    </source>
</evidence>
<sequence length="315" mass="35363">MSNQSGITADQEVLNAIAALKSRHASVVAKIEQSEQPVIKLQETFQDLESLREYVGSNDDTPLYIIIYDEPKMHFIAYTPDYAPIRSKMLYASSKITFQRQIGANNLKSYMFTDVNDIDEKSWTDTTSKEELMTAAELEKLQIDAQQNSMRSSGAVKLVSAHTNGSNSLGFKVADAGSLKDLFQKYNLVLFQIDMKSEEIIIKDKFTTSTDDEIVEKIPNDSPTFSIFRKAGDYYFILSCPSGSAIKERMVYAANKRAFILNLKDSDDIDIKKTIEIGDPQELELSDLGEKEETAGSQTPAKPRLNKPKAPSRRR</sequence>
<evidence type="ECO:0000259" key="9">
    <source>
        <dbReference type="PROSITE" id="PS51263"/>
    </source>
</evidence>
<keyword evidence="11" id="KW-1185">Reference proteome</keyword>
<comment type="similarity">
    <text evidence="2">Belongs to the actin-binding proteins ADF family. Twinfilin subfamily.</text>
</comment>
<keyword evidence="4" id="KW-0677">Repeat</keyword>
<dbReference type="Pfam" id="PF00241">
    <property type="entry name" value="Cofilin_ADF"/>
    <property type="match status" value="2"/>
</dbReference>
<dbReference type="Proteomes" id="UP000422736">
    <property type="component" value="Chromosome 7"/>
</dbReference>
<feature type="domain" description="ADF-H" evidence="9">
    <location>
        <begin position="1"/>
        <end position="128"/>
    </location>
</feature>
<evidence type="ECO:0000313" key="11">
    <source>
        <dbReference type="Proteomes" id="UP000422736"/>
    </source>
</evidence>
<evidence type="ECO:0000256" key="4">
    <source>
        <dbReference type="ARBA" id="ARBA00022737"/>
    </source>
</evidence>
<feature type="compositionally biased region" description="Basic residues" evidence="8">
    <location>
        <begin position="304"/>
        <end position="315"/>
    </location>
</feature>
<keyword evidence="3" id="KW-0963">Cytoplasm</keyword>
<dbReference type="PROSITE" id="PS51263">
    <property type="entry name" value="ADF_H"/>
    <property type="match status" value="2"/>
</dbReference>
<dbReference type="InterPro" id="IPR002108">
    <property type="entry name" value="ADF-H"/>
</dbReference>
<keyword evidence="6" id="KW-0206">Cytoskeleton</keyword>
<dbReference type="EMBL" id="CP015061">
    <property type="protein sequence ID" value="QGN18191.1"/>
    <property type="molecule type" value="Genomic_DNA"/>
</dbReference>
<accession>A0ABX6F178</accession>
<reference evidence="10 11" key="2">
    <citation type="submission" date="2019-11" db="EMBL/GenBank/DDBJ databases">
        <authorList>
            <person name="Lu H."/>
        </authorList>
    </citation>
    <scope>NUCLEOTIDE SEQUENCE [LARGE SCALE GENOMIC DNA]</scope>
    <source>
        <strain evidence="10 11">FIM1</strain>
    </source>
</reference>
<gene>
    <name evidence="10" type="primary">TWF1</name>
    <name evidence="10" type="ORF">FIM1_4515</name>
</gene>